<gene>
    <name evidence="2" type="ORF">PENTCL1PPCAC_18109</name>
</gene>
<accession>A0AAV5TPE8</accession>
<dbReference type="InterPro" id="IPR020459">
    <property type="entry name" value="AMP-binding"/>
</dbReference>
<reference evidence="2" key="1">
    <citation type="submission" date="2023-10" db="EMBL/GenBank/DDBJ databases">
        <title>Genome assembly of Pristionchus species.</title>
        <authorList>
            <person name="Yoshida K."/>
            <person name="Sommer R.J."/>
        </authorList>
    </citation>
    <scope>NUCLEOTIDE SEQUENCE</scope>
    <source>
        <strain evidence="2">RS0144</strain>
    </source>
</reference>
<comment type="caution">
    <text evidence="2">The sequence shown here is derived from an EMBL/GenBank/DDBJ whole genome shotgun (WGS) entry which is preliminary data.</text>
</comment>
<proteinExistence type="predicted"/>
<dbReference type="PROSITE" id="PS00455">
    <property type="entry name" value="AMP_BINDING"/>
    <property type="match status" value="1"/>
</dbReference>
<dbReference type="PANTHER" id="PTHR45527">
    <property type="entry name" value="NONRIBOSOMAL PEPTIDE SYNTHETASE"/>
    <property type="match status" value="1"/>
</dbReference>
<dbReference type="GO" id="GO:0044550">
    <property type="term" value="P:secondary metabolite biosynthetic process"/>
    <property type="evidence" value="ECO:0007669"/>
    <property type="project" value="TreeGrafter"/>
</dbReference>
<dbReference type="Proteomes" id="UP001432027">
    <property type="component" value="Unassembled WGS sequence"/>
</dbReference>
<feature type="non-terminal residue" evidence="2">
    <location>
        <position position="82"/>
    </location>
</feature>
<evidence type="ECO:0000313" key="3">
    <source>
        <dbReference type="Proteomes" id="UP001432027"/>
    </source>
</evidence>
<feature type="domain" description="AMP-dependent synthetase/ligase" evidence="1">
    <location>
        <begin position="12"/>
        <end position="75"/>
    </location>
</feature>
<keyword evidence="3" id="KW-1185">Reference proteome</keyword>
<sequence length="82" mass="9623">DFSEANVRWMRRNSVEDMAYVIYTSGTTGRPKGVVAVHRSVVNMLNFTVRNLSMRNDDVVFQFTKFVFDNCVLEVIKFSFYR</sequence>
<dbReference type="GO" id="GO:0005737">
    <property type="term" value="C:cytoplasm"/>
    <property type="evidence" value="ECO:0007669"/>
    <property type="project" value="TreeGrafter"/>
</dbReference>
<dbReference type="InterPro" id="IPR020845">
    <property type="entry name" value="AMP-binding_CS"/>
</dbReference>
<dbReference type="InterPro" id="IPR042099">
    <property type="entry name" value="ANL_N_sf"/>
</dbReference>
<name>A0AAV5TPE8_9BILA</name>
<evidence type="ECO:0000313" key="2">
    <source>
        <dbReference type="EMBL" id="GMS95934.1"/>
    </source>
</evidence>
<dbReference type="PANTHER" id="PTHR45527:SF1">
    <property type="entry name" value="FATTY ACID SYNTHASE"/>
    <property type="match status" value="1"/>
</dbReference>
<protein>
    <recommendedName>
        <fullName evidence="1">AMP-dependent synthetase/ligase domain-containing protein</fullName>
    </recommendedName>
</protein>
<dbReference type="Gene3D" id="3.40.50.12780">
    <property type="entry name" value="N-terminal domain of ligase-like"/>
    <property type="match status" value="1"/>
</dbReference>
<dbReference type="Pfam" id="PF00501">
    <property type="entry name" value="AMP-binding"/>
    <property type="match status" value="1"/>
</dbReference>
<dbReference type="EMBL" id="BTSX01000004">
    <property type="protein sequence ID" value="GMS95934.1"/>
    <property type="molecule type" value="Genomic_DNA"/>
</dbReference>
<dbReference type="GO" id="GO:0031177">
    <property type="term" value="F:phosphopantetheine binding"/>
    <property type="evidence" value="ECO:0007669"/>
    <property type="project" value="TreeGrafter"/>
</dbReference>
<dbReference type="GO" id="GO:0043041">
    <property type="term" value="P:amino acid activation for nonribosomal peptide biosynthetic process"/>
    <property type="evidence" value="ECO:0007669"/>
    <property type="project" value="TreeGrafter"/>
</dbReference>
<organism evidence="2 3">
    <name type="scientific">Pristionchus entomophagus</name>
    <dbReference type="NCBI Taxonomy" id="358040"/>
    <lineage>
        <taxon>Eukaryota</taxon>
        <taxon>Metazoa</taxon>
        <taxon>Ecdysozoa</taxon>
        <taxon>Nematoda</taxon>
        <taxon>Chromadorea</taxon>
        <taxon>Rhabditida</taxon>
        <taxon>Rhabditina</taxon>
        <taxon>Diplogasteromorpha</taxon>
        <taxon>Diplogasteroidea</taxon>
        <taxon>Neodiplogasteridae</taxon>
        <taxon>Pristionchus</taxon>
    </lineage>
</organism>
<dbReference type="SUPFAM" id="SSF56801">
    <property type="entry name" value="Acetyl-CoA synthetase-like"/>
    <property type="match status" value="1"/>
</dbReference>
<dbReference type="AlphaFoldDB" id="A0AAV5TPE8"/>
<dbReference type="InterPro" id="IPR000873">
    <property type="entry name" value="AMP-dep_synth/lig_dom"/>
</dbReference>
<feature type="non-terminal residue" evidence="2">
    <location>
        <position position="1"/>
    </location>
</feature>
<evidence type="ECO:0000259" key="1">
    <source>
        <dbReference type="Pfam" id="PF00501"/>
    </source>
</evidence>
<dbReference type="PRINTS" id="PR00154">
    <property type="entry name" value="AMPBINDING"/>
</dbReference>